<evidence type="ECO:0000313" key="1">
    <source>
        <dbReference type="EMBL" id="MCJ0742440.1"/>
    </source>
</evidence>
<keyword evidence="2" id="KW-1185">Reference proteome</keyword>
<evidence type="ECO:0000313" key="2">
    <source>
        <dbReference type="Proteomes" id="UP001165460"/>
    </source>
</evidence>
<proteinExistence type="predicted"/>
<organism evidence="1 2">
    <name type="scientific">Pedobacter montanisoli</name>
    <dbReference type="NCBI Taxonomy" id="2923277"/>
    <lineage>
        <taxon>Bacteria</taxon>
        <taxon>Pseudomonadati</taxon>
        <taxon>Bacteroidota</taxon>
        <taxon>Sphingobacteriia</taxon>
        <taxon>Sphingobacteriales</taxon>
        <taxon>Sphingobacteriaceae</taxon>
        <taxon>Pedobacter</taxon>
    </lineage>
</organism>
<dbReference type="Proteomes" id="UP001165460">
    <property type="component" value="Unassembled WGS sequence"/>
</dbReference>
<sequence length="274" mass="33198">MKIFGLCLVKNEADCIEEVLQKASVWCDKIFVFDTGSEDDSWEKVLNLAKSNNSIVPFKKEIRKFNNFLRGEIFNHYRDIASDGDWWCRLDADEIYIDDPRTFLKKISPLHHVIWSASCQYYFTEKDLEQYNTDPEEYENIELEKRIRHYLCNHSEERFFKYRKDLIWPKGSWPRHLGIVSPHRIKLKHLQYRSPQQIQKRLVTRQKAIQDGHKNFAKYSLEKNWEEKVVDSKDYHFDTLTGNYIIDETILPRHLERWDKRFLKHILHFLKIFP</sequence>
<accession>A0ABS9ZVV4</accession>
<dbReference type="Gene3D" id="3.90.550.10">
    <property type="entry name" value="Spore Coat Polysaccharide Biosynthesis Protein SpsA, Chain A"/>
    <property type="match status" value="1"/>
</dbReference>
<gene>
    <name evidence="1" type="ORF">MMF97_06945</name>
</gene>
<name>A0ABS9ZVV4_9SPHI</name>
<protein>
    <submittedName>
        <fullName evidence="1">Glycosyltransferase family 2 protein</fullName>
    </submittedName>
</protein>
<comment type="caution">
    <text evidence="1">The sequence shown here is derived from an EMBL/GenBank/DDBJ whole genome shotgun (WGS) entry which is preliminary data.</text>
</comment>
<dbReference type="EMBL" id="JALGBH010000001">
    <property type="protein sequence ID" value="MCJ0742440.1"/>
    <property type="molecule type" value="Genomic_DNA"/>
</dbReference>
<dbReference type="SUPFAM" id="SSF53448">
    <property type="entry name" value="Nucleotide-diphospho-sugar transferases"/>
    <property type="match status" value="1"/>
</dbReference>
<dbReference type="RefSeq" id="WP_243360880.1">
    <property type="nucleotide sequence ID" value="NZ_JALGBH010000001.1"/>
</dbReference>
<reference evidence="1" key="1">
    <citation type="submission" date="2022-03" db="EMBL/GenBank/DDBJ databases">
        <authorList>
            <person name="Woo C.Y."/>
        </authorList>
    </citation>
    <scope>NUCLEOTIDE SEQUENCE</scope>
    <source>
        <strain evidence="1">CYS-01</strain>
    </source>
</reference>
<dbReference type="InterPro" id="IPR029044">
    <property type="entry name" value="Nucleotide-diphossugar_trans"/>
</dbReference>
<dbReference type="Pfam" id="PF13704">
    <property type="entry name" value="Glyco_tranf_2_4"/>
    <property type="match status" value="1"/>
</dbReference>